<evidence type="ECO:0000313" key="1">
    <source>
        <dbReference type="EMBL" id="OAQ63397.1"/>
    </source>
</evidence>
<dbReference type="RefSeq" id="XP_018140977.1">
    <property type="nucleotide sequence ID" value="XM_018294222.1"/>
</dbReference>
<protein>
    <submittedName>
        <fullName evidence="1">Uncharacterized protein</fullName>
    </submittedName>
</protein>
<organism evidence="1 2">
    <name type="scientific">Pochonia chlamydosporia 170</name>
    <dbReference type="NCBI Taxonomy" id="1380566"/>
    <lineage>
        <taxon>Eukaryota</taxon>
        <taxon>Fungi</taxon>
        <taxon>Dikarya</taxon>
        <taxon>Ascomycota</taxon>
        <taxon>Pezizomycotina</taxon>
        <taxon>Sordariomycetes</taxon>
        <taxon>Hypocreomycetidae</taxon>
        <taxon>Hypocreales</taxon>
        <taxon>Clavicipitaceae</taxon>
        <taxon>Pochonia</taxon>
    </lineage>
</organism>
<dbReference type="AlphaFoldDB" id="A0A179FDE6"/>
<dbReference type="GeneID" id="28858216"/>
<gene>
    <name evidence="1" type="ORF">VFPPC_16469</name>
</gene>
<dbReference type="KEGG" id="pchm:VFPPC_16469"/>
<sequence length="101" mass="11657">MEKLSSHWQNLSLEHRRIQNGRSSFLLAGLKTEQYSPPYPYDSRVRMCLLLSFGDEIVSRALPMNNREEPPRLHAHLARPPMGSTDESAIWNRVPEFIQGP</sequence>
<accession>A0A179FDE6</accession>
<name>A0A179FDE6_METCM</name>
<evidence type="ECO:0000313" key="2">
    <source>
        <dbReference type="Proteomes" id="UP000078397"/>
    </source>
</evidence>
<dbReference type="EMBL" id="LSBJ02000006">
    <property type="protein sequence ID" value="OAQ63397.1"/>
    <property type="molecule type" value="Genomic_DNA"/>
</dbReference>
<reference evidence="1 2" key="1">
    <citation type="journal article" date="2016" name="PLoS Pathog.">
        <title>Biosynthesis of antibiotic leucinostatins in bio-control fungus Purpureocillium lilacinum and their inhibition on phytophthora revealed by genome mining.</title>
        <authorList>
            <person name="Wang G."/>
            <person name="Liu Z."/>
            <person name="Lin R."/>
            <person name="Li E."/>
            <person name="Mao Z."/>
            <person name="Ling J."/>
            <person name="Yang Y."/>
            <person name="Yin W.B."/>
            <person name="Xie B."/>
        </authorList>
    </citation>
    <scope>NUCLEOTIDE SEQUENCE [LARGE SCALE GENOMIC DNA]</scope>
    <source>
        <strain evidence="1">170</strain>
    </source>
</reference>
<proteinExistence type="predicted"/>
<comment type="caution">
    <text evidence="1">The sequence shown here is derived from an EMBL/GenBank/DDBJ whole genome shotgun (WGS) entry which is preliminary data.</text>
</comment>
<keyword evidence="2" id="KW-1185">Reference proteome</keyword>
<dbReference type="Proteomes" id="UP000078397">
    <property type="component" value="Unassembled WGS sequence"/>
</dbReference>